<sequence length="248" mass="27825">MSSKRKEPESVSPLDEFRTSRRRFLTGSPTFKSSNIVITMSSPDKTSANEDVSSAPTHHSHPSSLEVTPEVTQGFQFSMNDLTQMVMVSMSHPDFLNTFAPLVADVLNPLISKSFLDAIGPLQAKVDLQGQTIASQQDEIKVLQKSNSELEARITGLEQRISSLEESDLDNRLMRQEAALEELEQYGRRNSLRFHNIKMPEDNKDSDEIIVNICNDKLNANINKDDICRSHPVGHPNKHGKVQLKLEN</sequence>
<comment type="caution">
    <text evidence="3">The sequence shown here is derived from an EMBL/GenBank/DDBJ whole genome shotgun (WGS) entry which is preliminary data.</text>
</comment>
<dbReference type="Proteomes" id="UP001186944">
    <property type="component" value="Unassembled WGS sequence"/>
</dbReference>
<dbReference type="AlphaFoldDB" id="A0AA88YEB9"/>
<organism evidence="3 4">
    <name type="scientific">Pinctada imbricata</name>
    <name type="common">Atlantic pearl-oyster</name>
    <name type="synonym">Pinctada martensii</name>
    <dbReference type="NCBI Taxonomy" id="66713"/>
    <lineage>
        <taxon>Eukaryota</taxon>
        <taxon>Metazoa</taxon>
        <taxon>Spiralia</taxon>
        <taxon>Lophotrochozoa</taxon>
        <taxon>Mollusca</taxon>
        <taxon>Bivalvia</taxon>
        <taxon>Autobranchia</taxon>
        <taxon>Pteriomorphia</taxon>
        <taxon>Pterioida</taxon>
        <taxon>Pterioidea</taxon>
        <taxon>Pteriidae</taxon>
        <taxon>Pinctada</taxon>
    </lineage>
</organism>
<feature type="coiled-coil region" evidence="1">
    <location>
        <begin position="133"/>
        <end position="186"/>
    </location>
</feature>
<feature type="compositionally biased region" description="Polar residues" evidence="2">
    <location>
        <begin position="27"/>
        <end position="52"/>
    </location>
</feature>
<dbReference type="EMBL" id="VSWD01000006">
    <property type="protein sequence ID" value="KAK3099870.1"/>
    <property type="molecule type" value="Genomic_DNA"/>
</dbReference>
<protein>
    <submittedName>
        <fullName evidence="3">Uncharacterized protein</fullName>
    </submittedName>
</protein>
<keyword evidence="4" id="KW-1185">Reference proteome</keyword>
<evidence type="ECO:0000313" key="3">
    <source>
        <dbReference type="EMBL" id="KAK3099870.1"/>
    </source>
</evidence>
<dbReference type="PANTHER" id="PTHR11505">
    <property type="entry name" value="L1 TRANSPOSABLE ELEMENT-RELATED"/>
    <property type="match status" value="1"/>
</dbReference>
<gene>
    <name evidence="3" type="ORF">FSP39_010964</name>
</gene>
<feature type="compositionally biased region" description="Basic and acidic residues" evidence="2">
    <location>
        <begin position="1"/>
        <end position="19"/>
    </location>
</feature>
<feature type="region of interest" description="Disordered" evidence="2">
    <location>
        <begin position="1"/>
        <end position="66"/>
    </location>
</feature>
<proteinExistence type="predicted"/>
<reference evidence="3" key="1">
    <citation type="submission" date="2019-08" db="EMBL/GenBank/DDBJ databases">
        <title>The improved chromosome-level genome for the pearl oyster Pinctada fucata martensii using PacBio sequencing and Hi-C.</title>
        <authorList>
            <person name="Zheng Z."/>
        </authorList>
    </citation>
    <scope>NUCLEOTIDE SEQUENCE</scope>
    <source>
        <strain evidence="3">ZZ-2019</strain>
        <tissue evidence="3">Adductor muscle</tissue>
    </source>
</reference>
<evidence type="ECO:0000313" key="4">
    <source>
        <dbReference type="Proteomes" id="UP001186944"/>
    </source>
</evidence>
<dbReference type="InterPro" id="IPR004244">
    <property type="entry name" value="Transposase_22"/>
</dbReference>
<evidence type="ECO:0000256" key="2">
    <source>
        <dbReference type="SAM" id="MobiDB-lite"/>
    </source>
</evidence>
<evidence type="ECO:0000256" key="1">
    <source>
        <dbReference type="SAM" id="Coils"/>
    </source>
</evidence>
<accession>A0AA88YEB9</accession>
<keyword evidence="1" id="KW-0175">Coiled coil</keyword>
<name>A0AA88YEB9_PINIB</name>